<accession>A0ABP8VAY4</accession>
<reference evidence="2" key="1">
    <citation type="journal article" date="2019" name="Int. J. Syst. Evol. Microbiol.">
        <title>The Global Catalogue of Microorganisms (GCM) 10K type strain sequencing project: providing services to taxonomists for standard genome sequencing and annotation.</title>
        <authorList>
            <consortium name="The Broad Institute Genomics Platform"/>
            <consortium name="The Broad Institute Genome Sequencing Center for Infectious Disease"/>
            <person name="Wu L."/>
            <person name="Ma J."/>
        </authorList>
    </citation>
    <scope>NUCLEOTIDE SEQUENCE [LARGE SCALE GENOMIC DNA]</scope>
    <source>
        <strain evidence="2">JCM 17805</strain>
    </source>
</reference>
<dbReference type="Proteomes" id="UP001500604">
    <property type="component" value="Unassembled WGS sequence"/>
</dbReference>
<proteinExistence type="predicted"/>
<protein>
    <submittedName>
        <fullName evidence="1">Uncharacterized protein</fullName>
    </submittedName>
</protein>
<evidence type="ECO:0000313" key="2">
    <source>
        <dbReference type="Proteomes" id="UP001500604"/>
    </source>
</evidence>
<comment type="caution">
    <text evidence="1">The sequence shown here is derived from an EMBL/GenBank/DDBJ whole genome shotgun (WGS) entry which is preliminary data.</text>
</comment>
<name>A0ABP8VAY4_9GAMM</name>
<keyword evidence="2" id="KW-1185">Reference proteome</keyword>
<gene>
    <name evidence="1" type="ORF">GCM10023116_48350</name>
</gene>
<sequence length="583" mass="66470">MLNIPWGNVYGGYRDRNEQVEDRRNVQRKANIDSMAAMQQIIAQSPGITPEQAAGLYRQMNPGAPSDWIADYVNRQNQEYTHKQQLQQRQEQRQVRTSRLANMQAMQQLIANSPGMTPEQGIELWKKMDPNAPGEWVANFIERQNQQHAVKQQQNQLAMRSQEMQFMGQVDAMRDNLIMQLGNDASPQQLGQALVGQLGQGSEQYVQRSLSGVQNLGQHRQTLMTKALGSQMDTIKSLPVAARGDYLRQQFPGFGDELAMQYENDARYEILKGLGERPEVFSQLSDDELLARANRERERQGLADEFSIDEINQTLGSPAYRDAAYKQQKRMYDKGMLEREERAADRFAERKGMQSERIKLNAQAVLEKDSNPAAAALGISRKYLLDDDTIDFVITYLKDNEEALEEMMPSAIESMVISAAMQSGYSSGFTDEQGFVNQQMSRYSQGARPPLPSFEGRFKEYDKDIASVFTPDVMIKAFTDDRRHIVEGAYDPAIASDVARVRDIVEADFEQQKQAFIQRIDQHISEVEAAIDNPRYFGMYGNEKDRLSDTLSRLYRQKEILRQTPAPDYEISSTLIKDPTGYR</sequence>
<dbReference type="EMBL" id="BAABFL010000477">
    <property type="protein sequence ID" value="GAA4652551.1"/>
    <property type="molecule type" value="Genomic_DNA"/>
</dbReference>
<organism evidence="1 2">
    <name type="scientific">Kistimonas scapharcae</name>
    <dbReference type="NCBI Taxonomy" id="1036133"/>
    <lineage>
        <taxon>Bacteria</taxon>
        <taxon>Pseudomonadati</taxon>
        <taxon>Pseudomonadota</taxon>
        <taxon>Gammaproteobacteria</taxon>
        <taxon>Oceanospirillales</taxon>
        <taxon>Endozoicomonadaceae</taxon>
        <taxon>Kistimonas</taxon>
    </lineage>
</organism>
<evidence type="ECO:0000313" key="1">
    <source>
        <dbReference type="EMBL" id="GAA4652551.1"/>
    </source>
</evidence>
<dbReference type="RefSeq" id="WP_345199141.1">
    <property type="nucleotide sequence ID" value="NZ_BAABFL010000477.1"/>
</dbReference>